<dbReference type="InterPro" id="IPR046458">
    <property type="entry name" value="PMI_typeI_hel"/>
</dbReference>
<dbReference type="InterPro" id="IPR016305">
    <property type="entry name" value="Mannose-6-P_Isomerase"/>
</dbReference>
<evidence type="ECO:0000256" key="6">
    <source>
        <dbReference type="ARBA" id="ARBA00022490"/>
    </source>
</evidence>
<accession>A0A178JE37</accession>
<dbReference type="NCBIfam" id="TIGR00218">
    <property type="entry name" value="manA"/>
    <property type="match status" value="1"/>
</dbReference>
<evidence type="ECO:0000256" key="5">
    <source>
        <dbReference type="ARBA" id="ARBA00018236"/>
    </source>
</evidence>
<dbReference type="GeneID" id="78074211"/>
<evidence type="ECO:0000259" key="16">
    <source>
        <dbReference type="Pfam" id="PF20512"/>
    </source>
</evidence>
<dbReference type="Pfam" id="PF20511">
    <property type="entry name" value="PMI_typeI_cat"/>
    <property type="match status" value="1"/>
</dbReference>
<proteinExistence type="inferred from homology"/>
<dbReference type="PIRSF" id="PIRSF001480">
    <property type="entry name" value="Mannose-6-phosphate_isomerase"/>
    <property type="match status" value="1"/>
</dbReference>
<reference evidence="18" key="2">
    <citation type="submission" date="2022-11" db="EMBL/GenBank/DDBJ databases">
        <title>Role of the vibriolysin VemA secreted by the emergent pathogen Vibrio europaeus in the colonization of Manila clam mucus.</title>
        <authorList>
            <person name="Martinez C."/>
            <person name="Rodriguez S."/>
            <person name="Vences A."/>
            <person name="Barja J.L."/>
            <person name="Toranzo A.E."/>
            <person name="Dubert J."/>
        </authorList>
    </citation>
    <scope>NUCLEOTIDE SEQUENCE</scope>
    <source>
        <strain evidence="18">3454</strain>
    </source>
</reference>
<keyword evidence="6" id="KW-0963">Cytoplasm</keyword>
<feature type="binding site" evidence="14">
    <location>
        <position position="108"/>
    </location>
    <ligand>
        <name>Zn(2+)</name>
        <dbReference type="ChEBI" id="CHEBI:29105"/>
    </ligand>
</feature>
<dbReference type="EC" id="5.3.1.8" evidence="4"/>
<dbReference type="RefSeq" id="WP_069665681.1">
    <property type="nucleotide sequence ID" value="NZ_JAPFIM010000021.1"/>
</dbReference>
<dbReference type="PANTHER" id="PTHR10309">
    <property type="entry name" value="MANNOSE-6-PHOSPHATE ISOMERASE"/>
    <property type="match status" value="1"/>
</dbReference>
<feature type="binding site" evidence="14">
    <location>
        <position position="106"/>
    </location>
    <ligand>
        <name>Zn(2+)</name>
        <dbReference type="ChEBI" id="CHEBI:29105"/>
    </ligand>
</feature>
<comment type="subcellular location">
    <subcellularLocation>
        <location evidence="2">Cytoplasm</location>
    </subcellularLocation>
</comment>
<dbReference type="GO" id="GO:0005975">
    <property type="term" value="P:carbohydrate metabolic process"/>
    <property type="evidence" value="ECO:0007669"/>
    <property type="project" value="InterPro"/>
</dbReference>
<comment type="function">
    <text evidence="12">Involved in the conversion of glucose to GDP-L-fucose, which can be converted to L-fucose, a capsular polysaccharide.</text>
</comment>
<evidence type="ECO:0000259" key="15">
    <source>
        <dbReference type="Pfam" id="PF20511"/>
    </source>
</evidence>
<dbReference type="GO" id="GO:0008270">
    <property type="term" value="F:zinc ion binding"/>
    <property type="evidence" value="ECO:0007669"/>
    <property type="project" value="InterPro"/>
</dbReference>
<feature type="domain" description="Phosphomannose isomerase type I catalytic" evidence="15">
    <location>
        <begin position="12"/>
        <end position="159"/>
    </location>
</feature>
<feature type="binding site" evidence="14">
    <location>
        <position position="267"/>
    </location>
    <ligand>
        <name>Zn(2+)</name>
        <dbReference type="ChEBI" id="CHEBI:29105"/>
    </ligand>
</feature>
<dbReference type="GO" id="GO:0009298">
    <property type="term" value="P:GDP-mannose biosynthetic process"/>
    <property type="evidence" value="ECO:0007669"/>
    <property type="project" value="InterPro"/>
</dbReference>
<dbReference type="InterPro" id="IPR018050">
    <property type="entry name" value="Pmannose_isomerase-type1_CS"/>
</dbReference>
<evidence type="ECO:0000259" key="17">
    <source>
        <dbReference type="Pfam" id="PF21621"/>
    </source>
</evidence>
<reference evidence="19 20" key="1">
    <citation type="submission" date="2016-03" db="EMBL/GenBank/DDBJ databases">
        <title>Draft genome sequence of the Vibrio tubiashii subs. europaeus.</title>
        <authorList>
            <person name="Spinard E."/>
            <person name="Dubert J."/>
            <person name="Nelson D.R."/>
            <person name="Barja J.L."/>
        </authorList>
    </citation>
    <scope>NUCLEOTIDE SEQUENCE [LARGE SCALE GENOMIC DNA]</scope>
    <source>
        <strain evidence="20">PP-638</strain>
        <strain evidence="19">PP2-638</strain>
    </source>
</reference>
<dbReference type="InterPro" id="IPR046457">
    <property type="entry name" value="PMI_typeI_cat"/>
</dbReference>
<evidence type="ECO:0000256" key="9">
    <source>
        <dbReference type="ARBA" id="ARBA00023235"/>
    </source>
</evidence>
<evidence type="ECO:0000256" key="7">
    <source>
        <dbReference type="ARBA" id="ARBA00022723"/>
    </source>
</evidence>
<feature type="domain" description="Phosphomannose isomerase type I helical insertion" evidence="16">
    <location>
        <begin position="186"/>
        <end position="248"/>
    </location>
</feature>
<name>A0A178JE37_9VIBR</name>
<evidence type="ECO:0000256" key="11">
    <source>
        <dbReference type="ARBA" id="ARBA00030762"/>
    </source>
</evidence>
<evidence type="ECO:0000256" key="12">
    <source>
        <dbReference type="ARBA" id="ARBA00058469"/>
    </source>
</evidence>
<comment type="catalytic activity">
    <reaction evidence="1">
        <text>D-mannose 6-phosphate = D-fructose 6-phosphate</text>
        <dbReference type="Rhea" id="RHEA:12356"/>
        <dbReference type="ChEBI" id="CHEBI:58735"/>
        <dbReference type="ChEBI" id="CHEBI:61527"/>
        <dbReference type="EC" id="5.3.1.8"/>
    </reaction>
</comment>
<dbReference type="PROSITE" id="PS00965">
    <property type="entry name" value="PMI_I_1"/>
    <property type="match status" value="1"/>
</dbReference>
<dbReference type="Proteomes" id="UP001150001">
    <property type="component" value="Unassembled WGS sequence"/>
</dbReference>
<evidence type="ECO:0000256" key="4">
    <source>
        <dbReference type="ARBA" id="ARBA00011956"/>
    </source>
</evidence>
<dbReference type="InterPro" id="IPR014710">
    <property type="entry name" value="RmlC-like_jellyroll"/>
</dbReference>
<keyword evidence="8 14" id="KW-0862">Zinc</keyword>
<dbReference type="EMBL" id="LUAX01000001">
    <property type="protein sequence ID" value="OAM99686.1"/>
    <property type="molecule type" value="Genomic_DNA"/>
</dbReference>
<dbReference type="Gene3D" id="2.60.120.10">
    <property type="entry name" value="Jelly Rolls"/>
    <property type="match status" value="2"/>
</dbReference>
<dbReference type="EMBL" id="JAPFIT010000013">
    <property type="protein sequence ID" value="MDC5740435.1"/>
    <property type="molecule type" value="Genomic_DNA"/>
</dbReference>
<evidence type="ECO:0000256" key="10">
    <source>
        <dbReference type="ARBA" id="ARBA00029741"/>
    </source>
</evidence>
<dbReference type="AlphaFoldDB" id="A0A178JE37"/>
<evidence type="ECO:0000256" key="2">
    <source>
        <dbReference type="ARBA" id="ARBA00004496"/>
    </source>
</evidence>
<keyword evidence="9 19" id="KW-0413">Isomerase</keyword>
<protein>
    <recommendedName>
        <fullName evidence="5">Mannose-6-phosphate isomerase</fullName>
        <ecNumber evidence="4">5.3.1.8</ecNumber>
    </recommendedName>
    <alternativeName>
        <fullName evidence="10">Phosphohexomutase</fullName>
    </alternativeName>
    <alternativeName>
        <fullName evidence="11">Phosphomannose isomerase</fullName>
    </alternativeName>
</protein>
<evidence type="ECO:0000256" key="1">
    <source>
        <dbReference type="ARBA" id="ARBA00000757"/>
    </source>
</evidence>
<evidence type="ECO:0000313" key="19">
    <source>
        <dbReference type="EMBL" id="OAM99686.1"/>
    </source>
</evidence>
<evidence type="ECO:0000313" key="18">
    <source>
        <dbReference type="EMBL" id="MDC5740435.1"/>
    </source>
</evidence>
<evidence type="ECO:0000256" key="13">
    <source>
        <dbReference type="PIRSR" id="PIRSR001480-1"/>
    </source>
</evidence>
<dbReference type="GO" id="GO:0004476">
    <property type="term" value="F:mannose-6-phosphate isomerase activity"/>
    <property type="evidence" value="ECO:0007669"/>
    <property type="project" value="UniProtKB-EC"/>
</dbReference>
<dbReference type="InterPro" id="IPR011051">
    <property type="entry name" value="RmlC_Cupin_sf"/>
</dbReference>
<organism evidence="19 20">
    <name type="scientific">Vibrio europaeus</name>
    <dbReference type="NCBI Taxonomy" id="300876"/>
    <lineage>
        <taxon>Bacteria</taxon>
        <taxon>Pseudomonadati</taxon>
        <taxon>Pseudomonadota</taxon>
        <taxon>Gammaproteobacteria</taxon>
        <taxon>Vibrionales</taxon>
        <taxon>Vibrionaceae</taxon>
        <taxon>Vibrio</taxon>
        <taxon>Vibrio oreintalis group</taxon>
    </lineage>
</organism>
<feature type="domain" description="Mannose-6-phosphate isomerase cupin" evidence="17">
    <location>
        <begin position="324"/>
        <end position="401"/>
    </location>
</feature>
<evidence type="ECO:0000313" key="20">
    <source>
        <dbReference type="Proteomes" id="UP000094761"/>
    </source>
</evidence>
<evidence type="ECO:0000313" key="21">
    <source>
        <dbReference type="Proteomes" id="UP001150001"/>
    </source>
</evidence>
<dbReference type="Proteomes" id="UP000094761">
    <property type="component" value="Unassembled WGS sequence"/>
</dbReference>
<dbReference type="Pfam" id="PF21621">
    <property type="entry name" value="MPI_cupin_dom"/>
    <property type="match status" value="1"/>
</dbReference>
<dbReference type="InterPro" id="IPR001250">
    <property type="entry name" value="Man6P_Isoase-1"/>
</dbReference>
<evidence type="ECO:0000256" key="3">
    <source>
        <dbReference type="ARBA" id="ARBA00010772"/>
    </source>
</evidence>
<dbReference type="CDD" id="cd07011">
    <property type="entry name" value="cupin_PMI_type_I_N"/>
    <property type="match status" value="1"/>
</dbReference>
<evidence type="ECO:0000256" key="14">
    <source>
        <dbReference type="PIRSR" id="PIRSR001480-2"/>
    </source>
</evidence>
<dbReference type="OrthoDB" id="9792649at2"/>
<dbReference type="PROSITE" id="PS00966">
    <property type="entry name" value="PMI_I_2"/>
    <property type="match status" value="1"/>
</dbReference>
<dbReference type="SUPFAM" id="SSF51182">
    <property type="entry name" value="RmlC-like cupins"/>
    <property type="match status" value="1"/>
</dbReference>
<dbReference type="Pfam" id="PF20512">
    <property type="entry name" value="PMI_typeI_hel"/>
    <property type="match status" value="1"/>
</dbReference>
<comment type="similarity">
    <text evidence="3">Belongs to the mannose-6-phosphate isomerase type 1 family.</text>
</comment>
<feature type="active site" evidence="13">
    <location>
        <position position="286"/>
    </location>
</feature>
<dbReference type="GO" id="GO:0005829">
    <property type="term" value="C:cytosol"/>
    <property type="evidence" value="ECO:0007669"/>
    <property type="project" value="TreeGrafter"/>
</dbReference>
<evidence type="ECO:0000256" key="8">
    <source>
        <dbReference type="ARBA" id="ARBA00022833"/>
    </source>
</evidence>
<dbReference type="InterPro" id="IPR049071">
    <property type="entry name" value="MPI_cupin_dom"/>
</dbReference>
<gene>
    <name evidence="18" type="primary">manA</name>
    <name evidence="19" type="ORF">AZ468_00815</name>
    <name evidence="18" type="ORF">OPW20_10175</name>
</gene>
<dbReference type="PRINTS" id="PR00714">
    <property type="entry name" value="MAN6PISMRASE"/>
</dbReference>
<keyword evidence="7 14" id="KW-0479">Metal-binding</keyword>
<keyword evidence="21" id="KW-1185">Reference proteome</keyword>
<dbReference type="FunFam" id="2.60.120.10:FF:000030">
    <property type="entry name" value="Mannose-6-phosphate isomerase ManA"/>
    <property type="match status" value="1"/>
</dbReference>
<dbReference type="PANTHER" id="PTHR10309:SF0">
    <property type="entry name" value="MANNOSE-6-PHOSPHATE ISOMERASE"/>
    <property type="match status" value="1"/>
</dbReference>
<comment type="caution">
    <text evidence="19">The sequence shown here is derived from an EMBL/GenBank/DDBJ whole genome shotgun (WGS) entry which is preliminary data.</text>
</comment>
<sequence length="412" mass="46013">MILNTISPKSFFKMDNKIQNYDWGSRTAIQGLFGFANDKQQPQAEVWMGTHPNGCSMIKQGDDSISLSDLIKPNPSAFLSQNTSNIYGELPFLFKILAADKALSIQVHPNKQDAEQGYANEQKLGIPLGAFNRNYKDSNHKPELVYALTDYQAMNGFRPFNEIIDAFKQCGIPEISEYLAQFERNPNQEGLCTFFVELLSMQEERKTNALDHLLSYAASNNTCATCELIFSLSRQYPNDVGLFAPFLLNVITLNAGEAMFLSARTPHAYIKGTGLEIMANSDNVLRAGLTPKHMDVEELVKCTDFIPKSINSLLTHAEIKGCEHHFPVPVQDFKFSIYRAPKQQPVQMSSAEILMPIDSDLTLYADSGETLILGKGQSAFVPAYVNQYTISSEGRVARAFNGYKSLNIHDFN</sequence>
<feature type="binding site" evidence="14">
    <location>
        <position position="143"/>
    </location>
    <ligand>
        <name>Zn(2+)</name>
        <dbReference type="ChEBI" id="CHEBI:29105"/>
    </ligand>
</feature>
<comment type="cofactor">
    <cofactor evidence="14">
        <name>Zn(2+)</name>
        <dbReference type="ChEBI" id="CHEBI:29105"/>
    </cofactor>
    <text evidence="14">Binds 1 zinc ion per subunit.</text>
</comment>
<dbReference type="Gene3D" id="1.10.441.10">
    <property type="entry name" value="Phosphomannose Isomerase, domain 2"/>
    <property type="match status" value="1"/>
</dbReference>